<dbReference type="GO" id="GO:0016020">
    <property type="term" value="C:membrane"/>
    <property type="evidence" value="ECO:0007669"/>
    <property type="project" value="InterPro"/>
</dbReference>
<evidence type="ECO:0000256" key="3">
    <source>
        <dbReference type="ARBA" id="ARBA00022679"/>
    </source>
</evidence>
<dbReference type="PANTHER" id="PTHR42878:SF15">
    <property type="entry name" value="BACTERIOPHYTOCHROME"/>
    <property type="match status" value="1"/>
</dbReference>
<name>A0A1H1QAS1_MUCMA</name>
<comment type="catalytic activity">
    <reaction evidence="1">
        <text>ATP + protein L-histidine = ADP + protein N-phospho-L-histidine.</text>
        <dbReference type="EC" id="2.7.13.3"/>
    </reaction>
</comment>
<keyword evidence="5" id="KW-1133">Transmembrane helix</keyword>
<protein>
    <recommendedName>
        <fullName evidence="2">histidine kinase</fullName>
        <ecNumber evidence="2">2.7.13.3</ecNumber>
    </recommendedName>
</protein>
<keyword evidence="5" id="KW-0812">Transmembrane</keyword>
<dbReference type="GO" id="GO:0030295">
    <property type="term" value="F:protein kinase activator activity"/>
    <property type="evidence" value="ECO:0007669"/>
    <property type="project" value="TreeGrafter"/>
</dbReference>
<keyword evidence="4" id="KW-0418">Kinase</keyword>
<evidence type="ECO:0000256" key="1">
    <source>
        <dbReference type="ARBA" id="ARBA00000085"/>
    </source>
</evidence>
<dbReference type="Pfam" id="PF00672">
    <property type="entry name" value="HAMP"/>
    <property type="match status" value="1"/>
</dbReference>
<keyword evidence="5" id="KW-0472">Membrane</keyword>
<dbReference type="Gene3D" id="6.10.340.10">
    <property type="match status" value="1"/>
</dbReference>
<evidence type="ECO:0000259" key="6">
    <source>
        <dbReference type="PROSITE" id="PS50885"/>
    </source>
</evidence>
<dbReference type="SMART" id="SM00304">
    <property type="entry name" value="HAMP"/>
    <property type="match status" value="1"/>
</dbReference>
<dbReference type="Gene3D" id="3.30.450.20">
    <property type="entry name" value="PAS domain"/>
    <property type="match status" value="1"/>
</dbReference>
<keyword evidence="8" id="KW-1185">Reference proteome</keyword>
<dbReference type="AlphaFoldDB" id="A0A1H1QAS1"/>
<evidence type="ECO:0000313" key="7">
    <source>
        <dbReference type="EMBL" id="SDS20592.1"/>
    </source>
</evidence>
<dbReference type="OrthoDB" id="877533at2"/>
<dbReference type="CDD" id="cd06225">
    <property type="entry name" value="HAMP"/>
    <property type="match status" value="1"/>
</dbReference>
<feature type="domain" description="HAMP" evidence="6">
    <location>
        <begin position="172"/>
        <end position="224"/>
    </location>
</feature>
<evidence type="ECO:0000256" key="2">
    <source>
        <dbReference type="ARBA" id="ARBA00012438"/>
    </source>
</evidence>
<dbReference type="SUPFAM" id="SSF158472">
    <property type="entry name" value="HAMP domain-like"/>
    <property type="match status" value="1"/>
</dbReference>
<dbReference type="InterPro" id="IPR003660">
    <property type="entry name" value="HAMP_dom"/>
</dbReference>
<dbReference type="InterPro" id="IPR050351">
    <property type="entry name" value="BphY/WalK/GraS-like"/>
</dbReference>
<dbReference type="GO" id="GO:0006355">
    <property type="term" value="P:regulation of DNA-templated transcription"/>
    <property type="evidence" value="ECO:0007669"/>
    <property type="project" value="InterPro"/>
</dbReference>
<gene>
    <name evidence="7" type="ORF">SAMN05216490_0732</name>
</gene>
<evidence type="ECO:0000256" key="4">
    <source>
        <dbReference type="ARBA" id="ARBA00022777"/>
    </source>
</evidence>
<feature type="transmembrane region" description="Helical" evidence="5">
    <location>
        <begin position="7"/>
        <end position="29"/>
    </location>
</feature>
<dbReference type="RefSeq" id="WP_091369395.1">
    <property type="nucleotide sequence ID" value="NZ_LT629740.1"/>
</dbReference>
<dbReference type="EMBL" id="LT629740">
    <property type="protein sequence ID" value="SDS20592.1"/>
    <property type="molecule type" value="Genomic_DNA"/>
</dbReference>
<dbReference type="PANTHER" id="PTHR42878">
    <property type="entry name" value="TWO-COMPONENT HISTIDINE KINASE"/>
    <property type="match status" value="1"/>
</dbReference>
<dbReference type="Proteomes" id="UP000199679">
    <property type="component" value="Chromosome I"/>
</dbReference>
<dbReference type="GO" id="GO:0000156">
    <property type="term" value="F:phosphorelay response regulator activity"/>
    <property type="evidence" value="ECO:0007669"/>
    <property type="project" value="TreeGrafter"/>
</dbReference>
<evidence type="ECO:0000313" key="8">
    <source>
        <dbReference type="Proteomes" id="UP000199679"/>
    </source>
</evidence>
<sequence>MRIKKKLFLGFGLLFIVVLVFGAVSLYYIEVISKTASITLKNNYQTLTFTRAMRSVLDEQDLPLNSLAAGTFDLALKKQENNITEHGEREATSGVRYCFGVLTNPSSGLNEQRQAEKKIRSLLTTIDGLNMQAIVSKNDSTHATVNKATLYLGSMVLITFFILFILIAGFPGFILNPLEALIEALQEISRKNYDARLDFKGSEEFARLANAFNTMAVELGTLENASLSKVLAAENRVTKLIEETPDAIIGTNEKAEVLFMNSAAKQIFNLGDHAPGGQPLHILPGQTGLLKEITSNKDPEHILEIKRGGKIVRFQQKNLEINVPNLKIDFDSLQMASYPAGIIYLLKEIHE</sequence>
<proteinExistence type="predicted"/>
<dbReference type="Pfam" id="PF00989">
    <property type="entry name" value="PAS"/>
    <property type="match status" value="1"/>
</dbReference>
<organism evidence="7 8">
    <name type="scientific">Mucilaginibacter mallensis</name>
    <dbReference type="NCBI Taxonomy" id="652787"/>
    <lineage>
        <taxon>Bacteria</taxon>
        <taxon>Pseudomonadati</taxon>
        <taxon>Bacteroidota</taxon>
        <taxon>Sphingobacteriia</taxon>
        <taxon>Sphingobacteriales</taxon>
        <taxon>Sphingobacteriaceae</taxon>
        <taxon>Mucilaginibacter</taxon>
    </lineage>
</organism>
<accession>A0A1H1QAS1</accession>
<dbReference type="GO" id="GO:0004673">
    <property type="term" value="F:protein histidine kinase activity"/>
    <property type="evidence" value="ECO:0007669"/>
    <property type="project" value="UniProtKB-EC"/>
</dbReference>
<dbReference type="PROSITE" id="PS50885">
    <property type="entry name" value="HAMP"/>
    <property type="match status" value="1"/>
</dbReference>
<keyword evidence="3" id="KW-0808">Transferase</keyword>
<dbReference type="EC" id="2.7.13.3" evidence="2"/>
<reference evidence="7 8" key="1">
    <citation type="submission" date="2016-10" db="EMBL/GenBank/DDBJ databases">
        <authorList>
            <person name="de Groot N.N."/>
        </authorList>
    </citation>
    <scope>NUCLEOTIDE SEQUENCE [LARGE SCALE GENOMIC DNA]</scope>
    <source>
        <strain evidence="7 8">MP1X4</strain>
    </source>
</reference>
<dbReference type="STRING" id="652787.SAMN05216490_0732"/>
<dbReference type="InterPro" id="IPR013767">
    <property type="entry name" value="PAS_fold"/>
</dbReference>
<feature type="transmembrane region" description="Helical" evidence="5">
    <location>
        <begin position="150"/>
        <end position="175"/>
    </location>
</feature>
<dbReference type="GO" id="GO:0007234">
    <property type="term" value="P:osmosensory signaling via phosphorelay pathway"/>
    <property type="evidence" value="ECO:0007669"/>
    <property type="project" value="TreeGrafter"/>
</dbReference>
<evidence type="ECO:0000256" key="5">
    <source>
        <dbReference type="SAM" id="Phobius"/>
    </source>
</evidence>